<dbReference type="GO" id="GO:0046872">
    <property type="term" value="F:metal ion binding"/>
    <property type="evidence" value="ECO:0007669"/>
    <property type="project" value="InterPro"/>
</dbReference>
<evidence type="ECO:0000259" key="2">
    <source>
        <dbReference type="Pfam" id="PF11716"/>
    </source>
</evidence>
<dbReference type="Gene3D" id="1.20.120.450">
    <property type="entry name" value="dinb family like domain"/>
    <property type="match status" value="1"/>
</dbReference>
<name>A0A8J3J7D1_9ACTN</name>
<dbReference type="InterPro" id="IPR034660">
    <property type="entry name" value="DinB/YfiT-like"/>
</dbReference>
<feature type="region of interest" description="Disordered" evidence="1">
    <location>
        <begin position="1"/>
        <end position="47"/>
    </location>
</feature>
<comment type="caution">
    <text evidence="3">The sequence shown here is derived from an EMBL/GenBank/DDBJ whole genome shotgun (WGS) entry which is preliminary data.</text>
</comment>
<protein>
    <recommendedName>
        <fullName evidence="2">Mycothiol-dependent maleylpyruvate isomerase metal-binding domain-containing protein</fullName>
    </recommendedName>
</protein>
<gene>
    <name evidence="3" type="ORF">Aru02nite_42410</name>
</gene>
<keyword evidence="4" id="KW-1185">Reference proteome</keyword>
<dbReference type="EMBL" id="BOMB01000023">
    <property type="protein sequence ID" value="GID13352.1"/>
    <property type="molecule type" value="Genomic_DNA"/>
</dbReference>
<dbReference type="Proteomes" id="UP000612808">
    <property type="component" value="Unassembled WGS sequence"/>
</dbReference>
<reference evidence="3" key="1">
    <citation type="submission" date="2021-01" db="EMBL/GenBank/DDBJ databases">
        <title>Whole genome shotgun sequence of Actinocatenispora rupis NBRC 107355.</title>
        <authorList>
            <person name="Komaki H."/>
            <person name="Tamura T."/>
        </authorList>
    </citation>
    <scope>NUCLEOTIDE SEQUENCE</scope>
    <source>
        <strain evidence="3">NBRC 107355</strain>
    </source>
</reference>
<accession>A0A8J3J7D1</accession>
<evidence type="ECO:0000256" key="1">
    <source>
        <dbReference type="SAM" id="MobiDB-lite"/>
    </source>
</evidence>
<proteinExistence type="predicted"/>
<dbReference type="InterPro" id="IPR024344">
    <property type="entry name" value="MDMPI_metal-binding"/>
</dbReference>
<dbReference type="Pfam" id="PF11716">
    <property type="entry name" value="MDMPI_N"/>
    <property type="match status" value="1"/>
</dbReference>
<organism evidence="3 4">
    <name type="scientific">Actinocatenispora rupis</name>
    <dbReference type="NCBI Taxonomy" id="519421"/>
    <lineage>
        <taxon>Bacteria</taxon>
        <taxon>Bacillati</taxon>
        <taxon>Actinomycetota</taxon>
        <taxon>Actinomycetes</taxon>
        <taxon>Micromonosporales</taxon>
        <taxon>Micromonosporaceae</taxon>
        <taxon>Actinocatenispora</taxon>
    </lineage>
</organism>
<feature type="domain" description="Mycothiol-dependent maleylpyruvate isomerase metal-binding" evidence="2">
    <location>
        <begin position="66"/>
        <end position="209"/>
    </location>
</feature>
<dbReference type="AlphaFoldDB" id="A0A8J3J7D1"/>
<dbReference type="NCBIfam" id="TIGR03083">
    <property type="entry name" value="maleylpyruvate isomerase family mycothiol-dependent enzyme"/>
    <property type="match status" value="1"/>
</dbReference>
<evidence type="ECO:0000313" key="3">
    <source>
        <dbReference type="EMBL" id="GID13352.1"/>
    </source>
</evidence>
<dbReference type="RefSeq" id="WP_203660249.1">
    <property type="nucleotide sequence ID" value="NZ_BAAAZM010000007.1"/>
</dbReference>
<dbReference type="InterPro" id="IPR017517">
    <property type="entry name" value="Maleyloyr_isom"/>
</dbReference>
<dbReference type="SUPFAM" id="SSF109854">
    <property type="entry name" value="DinB/YfiT-like putative metalloenzymes"/>
    <property type="match status" value="1"/>
</dbReference>
<sequence length="276" mass="29103">MHGRRDTRVRSGVADAAVAVRPTGPVPAAAGADTASAGTDASGPAPRVVPAAEPTAVTREQGLAALAAAYRQLTETVAGRPDADLMRPTRCTGWSVVDVLYHVLLDGQRALIALATPDDGVADTDFITYWRGFPGGPGPGEHARAVRIAASAFRPRTLVQLWDETSSAVVRAARSTAADSRLVTQRHVLTLPDLLATLAVEASVHRLDLTVDLPDASDPDPVPLALVRRTLDGLLGAGVPRPDWPDREYALKGTGREPLTPAEQRILDGSRFPLFG</sequence>
<evidence type="ECO:0000313" key="4">
    <source>
        <dbReference type="Proteomes" id="UP000612808"/>
    </source>
</evidence>
<feature type="compositionally biased region" description="Low complexity" evidence="1">
    <location>
        <begin position="16"/>
        <end position="42"/>
    </location>
</feature>